<dbReference type="Proteomes" id="UP000266292">
    <property type="component" value="Chromosome"/>
</dbReference>
<reference evidence="2" key="1">
    <citation type="submission" date="2017-05" db="EMBL/GenBank/DDBJ databases">
        <authorList>
            <person name="Ray J."/>
            <person name="Price M."/>
            <person name="Deutschbauer A."/>
        </authorList>
    </citation>
    <scope>NUCLEOTIDE SEQUENCE [LARGE SCALE GENOMIC DNA]</scope>
    <source>
        <strain evidence="2">DSM 19842</strain>
    </source>
</reference>
<name>A0A1X9YWQ4_9BACT</name>
<dbReference type="KEGG" id="pact:CA264_18830"/>
<evidence type="ECO:0008006" key="3">
    <source>
        <dbReference type="Google" id="ProtNLM"/>
    </source>
</evidence>
<gene>
    <name evidence="1" type="ORF">CA264_18830</name>
</gene>
<protein>
    <recommendedName>
        <fullName evidence="3">Lipocalin-like domain-containing protein</fullName>
    </recommendedName>
</protein>
<proteinExistence type="predicted"/>
<evidence type="ECO:0000313" key="1">
    <source>
        <dbReference type="EMBL" id="ARS37309.1"/>
    </source>
</evidence>
<dbReference type="PROSITE" id="PS51257">
    <property type="entry name" value="PROKAR_LIPOPROTEIN"/>
    <property type="match status" value="1"/>
</dbReference>
<evidence type="ECO:0000313" key="2">
    <source>
        <dbReference type="Proteomes" id="UP000266292"/>
    </source>
</evidence>
<dbReference type="EMBL" id="CP021235">
    <property type="protein sequence ID" value="ARS37309.1"/>
    <property type="molecule type" value="Genomic_DNA"/>
</dbReference>
<accession>A0A1X9YWQ4</accession>
<sequence length="136" mass="14861">MKAINKGWQALVAVLLTIAFTSCGNKEEIGSESMISGADSKTWVADIEENAAGEEQALTDAEQAQTMQFYADGRFALGGGGTLQTGTWSFDEAAKRLSLQFEDQEVTENFEVVKLDDDELDLRADDGTLMELELKE</sequence>
<dbReference type="AlphaFoldDB" id="A0A1X9YWQ4"/>
<dbReference type="OrthoDB" id="893294at2"/>
<keyword evidence="2" id="KW-1185">Reference proteome</keyword>
<organism evidence="1 2">
    <name type="scientific">Pontibacter actiniarum</name>
    <dbReference type="NCBI Taxonomy" id="323450"/>
    <lineage>
        <taxon>Bacteria</taxon>
        <taxon>Pseudomonadati</taxon>
        <taxon>Bacteroidota</taxon>
        <taxon>Cytophagia</taxon>
        <taxon>Cytophagales</taxon>
        <taxon>Hymenobacteraceae</taxon>
        <taxon>Pontibacter</taxon>
    </lineage>
</organism>
<dbReference type="RefSeq" id="WP_025608954.1">
    <property type="nucleotide sequence ID" value="NZ_CP021235.1"/>
</dbReference>